<dbReference type="GO" id="GO:0008234">
    <property type="term" value="F:cysteine-type peptidase activity"/>
    <property type="evidence" value="ECO:0007669"/>
    <property type="project" value="UniProtKB-KW"/>
</dbReference>
<accession>A0A173XZE1</accession>
<dbReference type="Pfam" id="PF00877">
    <property type="entry name" value="NLPC_P60"/>
    <property type="match status" value="1"/>
</dbReference>
<protein>
    <submittedName>
        <fullName evidence="9">NlpC/P60 family</fullName>
    </submittedName>
</protein>
<keyword evidence="7" id="KW-0732">Signal</keyword>
<reference evidence="9 10" key="1">
    <citation type="submission" date="2015-09" db="EMBL/GenBank/DDBJ databases">
        <authorList>
            <consortium name="Pathogen Informatics"/>
        </authorList>
    </citation>
    <scope>NUCLEOTIDE SEQUENCE [LARGE SCALE GENOMIC DNA]</scope>
    <source>
        <strain evidence="9 10">2789STDY5608837</strain>
    </source>
</reference>
<organism evidence="9 10">
    <name type="scientific">Blautia obeum</name>
    <dbReference type="NCBI Taxonomy" id="40520"/>
    <lineage>
        <taxon>Bacteria</taxon>
        <taxon>Bacillati</taxon>
        <taxon>Bacillota</taxon>
        <taxon>Clostridia</taxon>
        <taxon>Lachnospirales</taxon>
        <taxon>Lachnospiraceae</taxon>
        <taxon>Blautia</taxon>
    </lineage>
</organism>
<evidence type="ECO:0000256" key="1">
    <source>
        <dbReference type="ARBA" id="ARBA00007074"/>
    </source>
</evidence>
<dbReference type="GO" id="GO:0006508">
    <property type="term" value="P:proteolysis"/>
    <property type="evidence" value="ECO:0007669"/>
    <property type="project" value="UniProtKB-KW"/>
</dbReference>
<gene>
    <name evidence="9" type="ORF">ERS852394_00468</name>
</gene>
<evidence type="ECO:0000256" key="6">
    <source>
        <dbReference type="SAM" id="MobiDB-lite"/>
    </source>
</evidence>
<sequence length="715" mass="76755">MFLTEGSNFTRMKNKYLTRSLCVTILSAMVLSSPMSVMAADEHIETASDLGDGSGEVISDGSDTPDTPAPEPNTPAPEPNTPAPEPDTPAPEPDTPTPEPDTPTPEPDTPTPEPTVTPSDPTATPEPTVTPSDPTATPEPTVTPSDPTATPSPAPTNVTESEAAKNLVAKINALAKETLTVNHAARVKELRAEYDSLPEDQKKFVTNYDLLVGFESKIAELQKNQKDAGNATDISDGSGNVTGKTGTPVYYVSNLHAGKEFYLDSLKNNYQLSFSDDFSSVMDEIEKEYKEKNKLTDVSDSRADGLTTSADSLLVRNWQDILAIYVYEQSQEGNTEFTLDSSAKDELAKIFAEMNPVVRDKESITHVSYGNYRINHYIKQNNISQENRTVLKKYVETDCKLLCAIVTDAKGFVRQSVGDDVSEERVNVITAAYSLVGEVGYFWGGKSTQIGKDSSWGSAEKVSVAGSASSGTVRAYGLDCSGFVTWSVINGYLNQGMQSSVGDGTSEQWENANVVSEQDAQPGDLVFQNGPEAGSNNHVGIICGKTDAGDWIAVHCSSSKNGVTVGEAYGASFRYIRQPSFYPTQTEVAEMENQGASADNAETDLITDNITTSATLVAETTNPLSDGLNVKDTATHDTAETITAPADAAEDVEITFEDMSDESENQTTFNYATGSVEVTDTLDEILNQNVSVSGSSAEILPQKPDNSDIQVTFED</sequence>
<dbReference type="PANTHER" id="PTHR13037">
    <property type="entry name" value="FORMIN"/>
    <property type="match status" value="1"/>
</dbReference>
<dbReference type="PROSITE" id="PS51935">
    <property type="entry name" value="NLPC_P60"/>
    <property type="match status" value="1"/>
</dbReference>
<keyword evidence="5" id="KW-0788">Thiol protease</keyword>
<dbReference type="SUPFAM" id="SSF54001">
    <property type="entry name" value="Cysteine proteinases"/>
    <property type="match status" value="1"/>
</dbReference>
<comment type="similarity">
    <text evidence="1">Belongs to the peptidase C40 family.</text>
</comment>
<evidence type="ECO:0000256" key="3">
    <source>
        <dbReference type="ARBA" id="ARBA00022670"/>
    </source>
</evidence>
<keyword evidence="4" id="KW-0378">Hydrolase</keyword>
<keyword evidence="3" id="KW-0645">Protease</keyword>
<feature type="compositionally biased region" description="Low complexity" evidence="6">
    <location>
        <begin position="140"/>
        <end position="158"/>
    </location>
</feature>
<feature type="signal peptide" evidence="7">
    <location>
        <begin position="1"/>
        <end position="39"/>
    </location>
</feature>
<evidence type="ECO:0000256" key="4">
    <source>
        <dbReference type="ARBA" id="ARBA00022801"/>
    </source>
</evidence>
<dbReference type="PRINTS" id="PR01217">
    <property type="entry name" value="PRICHEXTENSN"/>
</dbReference>
<dbReference type="Gene3D" id="3.90.1720.10">
    <property type="entry name" value="endopeptidase domain like (from Nostoc punctiforme)"/>
    <property type="match status" value="1"/>
</dbReference>
<dbReference type="AlphaFoldDB" id="A0A173XZE1"/>
<proteinExistence type="inferred from homology"/>
<evidence type="ECO:0000256" key="2">
    <source>
        <dbReference type="ARBA" id="ARBA00022581"/>
    </source>
</evidence>
<evidence type="ECO:0000313" key="10">
    <source>
        <dbReference type="Proteomes" id="UP000095409"/>
    </source>
</evidence>
<feature type="domain" description="NlpC/P60" evidence="8">
    <location>
        <begin position="422"/>
        <end position="587"/>
    </location>
</feature>
<name>A0A173XZE1_9FIRM</name>
<keyword evidence="2" id="KW-0945">Host-virus interaction</keyword>
<dbReference type="EMBL" id="CYZD01000002">
    <property type="protein sequence ID" value="CUN56237.1"/>
    <property type="molecule type" value="Genomic_DNA"/>
</dbReference>
<evidence type="ECO:0000313" key="9">
    <source>
        <dbReference type="EMBL" id="CUN56237.1"/>
    </source>
</evidence>
<evidence type="ECO:0000256" key="7">
    <source>
        <dbReference type="SAM" id="SignalP"/>
    </source>
</evidence>
<feature type="compositionally biased region" description="Polar residues" evidence="6">
    <location>
        <begin position="125"/>
        <end position="135"/>
    </location>
</feature>
<feature type="region of interest" description="Disordered" evidence="6">
    <location>
        <begin position="47"/>
        <end position="158"/>
    </location>
</feature>
<dbReference type="InterPro" id="IPR000064">
    <property type="entry name" value="NLP_P60_dom"/>
</dbReference>
<dbReference type="InterPro" id="IPR038765">
    <property type="entry name" value="Papain-like_cys_pep_sf"/>
</dbReference>
<evidence type="ECO:0000259" key="8">
    <source>
        <dbReference type="PROSITE" id="PS51935"/>
    </source>
</evidence>
<feature type="compositionally biased region" description="Pro residues" evidence="6">
    <location>
        <begin position="67"/>
        <end position="115"/>
    </location>
</feature>
<dbReference type="PANTHER" id="PTHR13037:SF24">
    <property type="entry name" value="POLYCOMB PROTEIN PCL-RELATED"/>
    <property type="match status" value="1"/>
</dbReference>
<evidence type="ECO:0000256" key="5">
    <source>
        <dbReference type="ARBA" id="ARBA00022807"/>
    </source>
</evidence>
<feature type="chain" id="PRO_5008015796" evidence="7">
    <location>
        <begin position="40"/>
        <end position="715"/>
    </location>
</feature>
<dbReference type="Proteomes" id="UP000095409">
    <property type="component" value="Unassembled WGS sequence"/>
</dbReference>